<evidence type="ECO:0000256" key="4">
    <source>
        <dbReference type="SAM" id="SignalP"/>
    </source>
</evidence>
<keyword evidence="2" id="KW-0325">Glycoprotein</keyword>
<evidence type="ECO:0000256" key="3">
    <source>
        <dbReference type="SAM" id="MobiDB-lite"/>
    </source>
</evidence>
<evidence type="ECO:0000259" key="5">
    <source>
        <dbReference type="PROSITE" id="PS50853"/>
    </source>
</evidence>
<feature type="signal peptide" evidence="4">
    <location>
        <begin position="1"/>
        <end position="17"/>
    </location>
</feature>
<organism evidence="7">
    <name type="scientific">Marinobacter sp. MMG032</name>
    <dbReference type="NCBI Taxonomy" id="3158548"/>
    <lineage>
        <taxon>Bacteria</taxon>
        <taxon>Pseudomonadati</taxon>
        <taxon>Pseudomonadota</taxon>
        <taxon>Gammaproteobacteria</taxon>
        <taxon>Pseudomonadales</taxon>
        <taxon>Marinobacteraceae</taxon>
        <taxon>Marinobacter</taxon>
    </lineage>
</organism>
<evidence type="ECO:0000313" key="7">
    <source>
        <dbReference type="EMBL" id="XBQ19560.1"/>
    </source>
</evidence>
<dbReference type="InterPro" id="IPR036116">
    <property type="entry name" value="FN3_sf"/>
</dbReference>
<keyword evidence="4" id="KW-0732">Signal</keyword>
<dbReference type="InterPro" id="IPR011658">
    <property type="entry name" value="PA14_dom"/>
</dbReference>
<dbReference type="Pfam" id="PF07691">
    <property type="entry name" value="PA14"/>
    <property type="match status" value="2"/>
</dbReference>
<dbReference type="PANTHER" id="PTHR42970">
    <property type="entry name" value="PECTATE LYASE C-RELATED"/>
    <property type="match status" value="1"/>
</dbReference>
<dbReference type="InterPro" id="IPR052063">
    <property type="entry name" value="Polysaccharide_Lyase_1"/>
</dbReference>
<dbReference type="Gene3D" id="2.60.40.10">
    <property type="entry name" value="Immunoglobulins"/>
    <property type="match status" value="1"/>
</dbReference>
<feature type="chain" id="PRO_5043851444" evidence="4">
    <location>
        <begin position="18"/>
        <end position="665"/>
    </location>
</feature>
<dbReference type="SUPFAM" id="SSF49265">
    <property type="entry name" value="Fibronectin type III"/>
    <property type="match status" value="1"/>
</dbReference>
<dbReference type="Gene3D" id="3.90.182.10">
    <property type="entry name" value="Toxin - Anthrax Protective Antigen,domain 1"/>
    <property type="match status" value="2"/>
</dbReference>
<dbReference type="KEGG" id="mamm:ABNF92_19315"/>
<dbReference type="EMBL" id="CP157802">
    <property type="protein sequence ID" value="XBQ19560.1"/>
    <property type="molecule type" value="Genomic_DNA"/>
</dbReference>
<dbReference type="CDD" id="cd00063">
    <property type="entry name" value="FN3"/>
    <property type="match status" value="1"/>
</dbReference>
<dbReference type="PANTHER" id="PTHR42970:SF1">
    <property type="entry name" value="PECTATE LYASE C-RELATED"/>
    <property type="match status" value="1"/>
</dbReference>
<dbReference type="SMART" id="SM00758">
    <property type="entry name" value="PA14"/>
    <property type="match status" value="2"/>
</dbReference>
<accession>A0AAU7MMM6</accession>
<proteinExistence type="predicted"/>
<reference evidence="7" key="1">
    <citation type="submission" date="2024-05" db="EMBL/GenBank/DDBJ databases">
        <title>Draft Genome Sequences of Flagellimonas sp. MMG031 and Marinobacter sp. MMG032 Isolated from the dinoflagellate Symbiodinium pilosum.</title>
        <authorList>
            <person name="Shikuma N.J."/>
            <person name="Farrell M.V."/>
        </authorList>
    </citation>
    <scope>NUCLEOTIDE SEQUENCE</scope>
    <source>
        <strain evidence="7">MMG032</strain>
    </source>
</reference>
<dbReference type="InterPro" id="IPR003961">
    <property type="entry name" value="FN3_dom"/>
</dbReference>
<feature type="region of interest" description="Disordered" evidence="3">
    <location>
        <begin position="552"/>
        <end position="583"/>
    </location>
</feature>
<evidence type="ECO:0000256" key="2">
    <source>
        <dbReference type="ARBA" id="ARBA00023180"/>
    </source>
</evidence>
<dbReference type="SUPFAM" id="SSF56988">
    <property type="entry name" value="Anthrax protective antigen"/>
    <property type="match status" value="2"/>
</dbReference>
<feature type="domain" description="PA14" evidence="6">
    <location>
        <begin position="40"/>
        <end position="196"/>
    </location>
</feature>
<gene>
    <name evidence="7" type="ORF">ABNF92_19315</name>
</gene>
<name>A0AAU7MMM6_9GAMM</name>
<dbReference type="PROSITE" id="PS51820">
    <property type="entry name" value="PA14"/>
    <property type="match status" value="2"/>
</dbReference>
<dbReference type="GO" id="GO:0046872">
    <property type="term" value="F:metal ion binding"/>
    <property type="evidence" value="ECO:0007669"/>
    <property type="project" value="UniProtKB-KW"/>
</dbReference>
<dbReference type="InterPro" id="IPR013783">
    <property type="entry name" value="Ig-like_fold"/>
</dbReference>
<feature type="domain" description="PA14" evidence="6">
    <location>
        <begin position="353"/>
        <end position="493"/>
    </location>
</feature>
<feature type="domain" description="Fibronectin type-III" evidence="5">
    <location>
        <begin position="568"/>
        <end position="665"/>
    </location>
</feature>
<dbReference type="AlphaFoldDB" id="A0AAU7MMM6"/>
<dbReference type="Pfam" id="PF00041">
    <property type="entry name" value="fn3"/>
    <property type="match status" value="1"/>
</dbReference>
<evidence type="ECO:0000259" key="6">
    <source>
        <dbReference type="PROSITE" id="PS51820"/>
    </source>
</evidence>
<dbReference type="InterPro" id="IPR037524">
    <property type="entry name" value="PA14/GLEYA"/>
</dbReference>
<sequence>MPRHLLFLLVCSALSMAGCQTWPPGDFDDLPPTAALPESSVRGEVQIYYWENISGTAIGSLTGSAAFPDEPDETVTVSELRGVSNRGESYGSLIRGYIHPPIDGVYTFYVSGDDETEFWLSSSSDPELAERIATVPGWTSELDYNKYAAQRSAAIELVSGEGYYFEVRHKEGGGGDHFSVAWEGPGFSRQILSGQDIASYAGEPSPAAEQQSAEEAFRLGYTVGFFDAGQGLAFSPTYPPLDEDQDGIYDNWETVNGLNPSDPADANSDPDDDLLVAADEFLLGTRENNPDTDGDGIPDGAEFALALNPLDPADAQMDIDDDGFTNLEEYLAGTDLADPASAPEVPDTGAGIVYVGGFVGQYFQGTSFNQFLLARNDPDIEFQAGSGAFVAEQPNDNFSARWYGVFSAPHTSGNRSYTFRVRTDDGARLYLDGEQGISAWRDQGATTYTTTASLEPDQTVSLMMEYYERSGAAVAEFSILDDLTGTNLALVDVVRSPDLSQPSETDTDADGIPDTWELRNGLSPWRDDASEINNGSGVTNIAAFTSSLSPWTLEPLASPESPTVGDGSTTSPAPSEPETGSATLSWTAPLTRVDGSSISLSEIQSYEIIYGSSPDSLSNTVTVDGSQTSAEVTGLSPGTWYFAIRVIDTDGLTSENSEVLSYTVQ</sequence>
<dbReference type="PROSITE" id="PS51257">
    <property type="entry name" value="PROKAR_LIPOPROTEIN"/>
    <property type="match status" value="1"/>
</dbReference>
<evidence type="ECO:0000256" key="1">
    <source>
        <dbReference type="ARBA" id="ARBA00022723"/>
    </source>
</evidence>
<dbReference type="RefSeq" id="WP_349343046.1">
    <property type="nucleotide sequence ID" value="NZ_CP157802.1"/>
</dbReference>
<protein>
    <submittedName>
        <fullName evidence="7">PA14 domain-containing protein</fullName>
    </submittedName>
</protein>
<keyword evidence="1" id="KW-0479">Metal-binding</keyword>
<dbReference type="PROSITE" id="PS50853">
    <property type="entry name" value="FN3"/>
    <property type="match status" value="1"/>
</dbReference>
<feature type="compositionally biased region" description="Polar residues" evidence="3">
    <location>
        <begin position="566"/>
        <end position="583"/>
    </location>
</feature>